<evidence type="ECO:0000259" key="1">
    <source>
        <dbReference type="Pfam" id="PF13588"/>
    </source>
</evidence>
<organism evidence="2 3">
    <name type="scientific">Bacteroides eggerthii</name>
    <dbReference type="NCBI Taxonomy" id="28111"/>
    <lineage>
        <taxon>Bacteria</taxon>
        <taxon>Pseudomonadati</taxon>
        <taxon>Bacteroidota</taxon>
        <taxon>Bacteroidia</taxon>
        <taxon>Bacteroidales</taxon>
        <taxon>Bacteroidaceae</taxon>
        <taxon>Bacteroides</taxon>
    </lineage>
</organism>
<sequence>MAELNLPAYPAKITIKDGKRNIFDPLRKKYVALTPEEWVRQHFINFLITHKGYPGTLLGNEIAITLNGTSKRCDSILFDRQGQPLMIMEYKAPSVKITSKVFDQIARYNIVLKVRFLIVTNGMEHYCCKVDYQNNRCVFLQDIPLYEELSHL</sequence>
<comment type="caution">
    <text evidence="2">The sequence shown here is derived from an EMBL/GenBank/DDBJ whole genome shotgun (WGS) entry which is preliminary data.</text>
</comment>
<evidence type="ECO:0000313" key="3">
    <source>
        <dbReference type="Proteomes" id="UP001228403"/>
    </source>
</evidence>
<dbReference type="InterPro" id="IPR029464">
    <property type="entry name" value="HSDR_N"/>
</dbReference>
<keyword evidence="3" id="KW-1185">Reference proteome</keyword>
<protein>
    <submittedName>
        <fullName evidence="2">Type I restriction enzyme HsdR N-terminal domain-containing protein</fullName>
    </submittedName>
</protein>
<dbReference type="Gene3D" id="3.90.1570.30">
    <property type="match status" value="1"/>
</dbReference>
<proteinExistence type="predicted"/>
<dbReference type="Proteomes" id="UP001228403">
    <property type="component" value="Unassembled WGS sequence"/>
</dbReference>
<dbReference type="EMBL" id="JAUDCF010000029">
    <property type="protein sequence ID" value="MDM8146387.1"/>
    <property type="molecule type" value="Genomic_DNA"/>
</dbReference>
<reference evidence="3" key="1">
    <citation type="submission" date="2023-07" db="EMBL/GenBank/DDBJ databases">
        <title>Identification and characterization of horizontal gene transfer across gut microbiota members of farm animals based on homology search.</title>
        <authorList>
            <person name="Schwarzerova J."/>
            <person name="Nykrynova M."/>
            <person name="Jureckova K."/>
            <person name="Cejkova D."/>
            <person name="Rychlik I."/>
        </authorList>
    </citation>
    <scope>NUCLEOTIDE SEQUENCE [LARGE SCALE GENOMIC DNA]</scope>
    <source>
        <strain evidence="3">ET4</strain>
    </source>
</reference>
<accession>A0ABT7U7A1</accession>
<feature type="domain" description="Type I restriction enzyme R protein N-terminal" evidence="1">
    <location>
        <begin position="35"/>
        <end position="144"/>
    </location>
</feature>
<name>A0ABT7U7A1_9BACE</name>
<dbReference type="Pfam" id="PF13588">
    <property type="entry name" value="HSDR_N_2"/>
    <property type="match status" value="1"/>
</dbReference>
<gene>
    <name evidence="2" type="ORF">QUW02_10740</name>
</gene>
<evidence type="ECO:0000313" key="2">
    <source>
        <dbReference type="EMBL" id="MDM8146387.1"/>
    </source>
</evidence>